<proteinExistence type="predicted"/>
<sequence>MTSGELLALLNFQLRRGRWMPGHQGYPNERDYVVCLLFYWGIVRELFTTQLTLRCMGTTVILLTGAGYALSARARAIAWLLVPFLCGRAGRSALVTASVSLILRGPIESMMINSKVAVDSFMCLGALSYNHTKERLLLMYKPIKRIIWDFDVSGDDREAKALEADAEYVDKVSDNDPRSKLVREKYEELKKELESDGEIEADYAKKLELRCEGIFSQGVRACRNAFKSAEARCFEALSILGYLLCWPMKLTILCHVVSTFLGKRTCDGLQPINAGFGQSISAMEAVKREFDANFRVNVQYKLITPEDAINVISPEDLAKGVQAEFENRHRIIPLISIALSRLFAVVLLSAVLEAKEYVEKYLDDLAFDNIYVTEYFCKIDERRARKGLDTLLPLKRYEAIDIYDPLEFRFSRKETTIVMRGVASNLVHVAFGSIVLGLDYLIYDVLDIIRRNADVEFIQEGTYVPVRTSRWLTLQLYLVYGALIGLVFAQLFTTRMRRAVCAYFFAKREKKRVLHLYNKTLKHRAGYLRYVRHRIRKLVRDREFDLDVGWFEFVRKMAPRAYRLLQLLGVAHQRCCLVCGDPEDSASYVCPTEVCQCIYCFPCWSEIGRCYACEPSEDEESPLSDESPPFLR</sequence>
<evidence type="ECO:0000313" key="2">
    <source>
        <dbReference type="Proteomes" id="UP000821865"/>
    </source>
</evidence>
<evidence type="ECO:0000313" key="1">
    <source>
        <dbReference type="EMBL" id="KAH7942447.1"/>
    </source>
</evidence>
<protein>
    <submittedName>
        <fullName evidence="1">Uncharacterized protein</fullName>
    </submittedName>
</protein>
<comment type="caution">
    <text evidence="1">The sequence shown here is derived from an EMBL/GenBank/DDBJ whole genome shotgun (WGS) entry which is preliminary data.</text>
</comment>
<accession>A0ACB8CIF4</accession>
<dbReference type="Proteomes" id="UP000821865">
    <property type="component" value="Chromosome 7"/>
</dbReference>
<keyword evidence="2" id="KW-1185">Reference proteome</keyword>
<dbReference type="EMBL" id="CM023476">
    <property type="protein sequence ID" value="KAH7942447.1"/>
    <property type="molecule type" value="Genomic_DNA"/>
</dbReference>
<organism evidence="1 2">
    <name type="scientific">Dermacentor silvarum</name>
    <name type="common">Tick</name>
    <dbReference type="NCBI Taxonomy" id="543639"/>
    <lineage>
        <taxon>Eukaryota</taxon>
        <taxon>Metazoa</taxon>
        <taxon>Ecdysozoa</taxon>
        <taxon>Arthropoda</taxon>
        <taxon>Chelicerata</taxon>
        <taxon>Arachnida</taxon>
        <taxon>Acari</taxon>
        <taxon>Parasitiformes</taxon>
        <taxon>Ixodida</taxon>
        <taxon>Ixodoidea</taxon>
        <taxon>Ixodidae</taxon>
        <taxon>Rhipicephalinae</taxon>
        <taxon>Dermacentor</taxon>
    </lineage>
</organism>
<name>A0ACB8CIF4_DERSI</name>
<gene>
    <name evidence="1" type="ORF">HPB49_024180</name>
</gene>
<reference evidence="1" key="1">
    <citation type="submission" date="2020-05" db="EMBL/GenBank/DDBJ databases">
        <title>Large-scale comparative analyses of tick genomes elucidate their genetic diversity and vector capacities.</title>
        <authorList>
            <person name="Jia N."/>
            <person name="Wang J."/>
            <person name="Shi W."/>
            <person name="Du L."/>
            <person name="Sun Y."/>
            <person name="Zhan W."/>
            <person name="Jiang J."/>
            <person name="Wang Q."/>
            <person name="Zhang B."/>
            <person name="Ji P."/>
            <person name="Sakyi L.B."/>
            <person name="Cui X."/>
            <person name="Yuan T."/>
            <person name="Jiang B."/>
            <person name="Yang W."/>
            <person name="Lam T.T.-Y."/>
            <person name="Chang Q."/>
            <person name="Ding S."/>
            <person name="Wang X."/>
            <person name="Zhu J."/>
            <person name="Ruan X."/>
            <person name="Zhao L."/>
            <person name="Wei J."/>
            <person name="Que T."/>
            <person name="Du C."/>
            <person name="Cheng J."/>
            <person name="Dai P."/>
            <person name="Han X."/>
            <person name="Huang E."/>
            <person name="Gao Y."/>
            <person name="Liu J."/>
            <person name="Shao H."/>
            <person name="Ye R."/>
            <person name="Li L."/>
            <person name="Wei W."/>
            <person name="Wang X."/>
            <person name="Wang C."/>
            <person name="Yang T."/>
            <person name="Huo Q."/>
            <person name="Li W."/>
            <person name="Guo W."/>
            <person name="Chen H."/>
            <person name="Zhou L."/>
            <person name="Ni X."/>
            <person name="Tian J."/>
            <person name="Zhou Y."/>
            <person name="Sheng Y."/>
            <person name="Liu T."/>
            <person name="Pan Y."/>
            <person name="Xia L."/>
            <person name="Li J."/>
            <person name="Zhao F."/>
            <person name="Cao W."/>
        </authorList>
    </citation>
    <scope>NUCLEOTIDE SEQUENCE</scope>
    <source>
        <strain evidence="1">Dsil-2018</strain>
    </source>
</reference>